<dbReference type="Gene3D" id="3.40.50.300">
    <property type="entry name" value="P-loop containing nucleotide triphosphate hydrolases"/>
    <property type="match status" value="1"/>
</dbReference>
<accession>A0ABU0A4M8</accession>
<keyword evidence="4" id="KW-1278">Translocase</keyword>
<dbReference type="InterPro" id="IPR003439">
    <property type="entry name" value="ABC_transporter-like_ATP-bd"/>
</dbReference>
<dbReference type="PANTHER" id="PTHR42794">
    <property type="entry name" value="HEMIN IMPORT ATP-BINDING PROTEIN HMUV"/>
    <property type="match status" value="1"/>
</dbReference>
<sequence length="409" mass="44870">MNQIIANNVSVSLSNQQILKEISLEAKSGEFIGLIGSNGSGKSTLLRALCGLIPFQHGKININGKEISHFIPKEMARIIGYVPQDTSLGFDFLVREIVLMGRHVHIPRFGVEGPKDFETAEAAMARTSITHLADRYVTSLSGGQRQMVFIAKALAQEPGILLFDEPISALDINRQLQVLELIRTLSYEGVLAIAALHDLNLAARYCDRLILIKEGQVIASGSPEEVLTVDTLQSSYGVHSVIREDVIVNARSITAISYDLDKKKRETSQRSSIHVIAGAGKASKLLTALYRHKFHVTVGPIEEHDPDALLAKELGMKVIAYPSYTPMSNEIVEQSRSVQNQADYTIVAPVPIGHVNRGLTRLLDTQNLLVLAQKDFQGPGLTDDLGQNGLSIREIVERVTEKGKWKVAL</sequence>
<dbReference type="Proteomes" id="UP001230005">
    <property type="component" value="Unassembled WGS sequence"/>
</dbReference>
<gene>
    <name evidence="6" type="ORF">J2S74_004748</name>
</gene>
<dbReference type="PANTHER" id="PTHR42794:SF1">
    <property type="entry name" value="HEMIN IMPORT ATP-BINDING PROTEIN HMUV"/>
    <property type="match status" value="1"/>
</dbReference>
<keyword evidence="1" id="KW-0813">Transport</keyword>
<dbReference type="SUPFAM" id="SSF52540">
    <property type="entry name" value="P-loop containing nucleoside triphosphate hydrolases"/>
    <property type="match status" value="1"/>
</dbReference>
<dbReference type="PROSITE" id="PS50893">
    <property type="entry name" value="ABC_TRANSPORTER_2"/>
    <property type="match status" value="1"/>
</dbReference>
<dbReference type="SMART" id="SM00382">
    <property type="entry name" value="AAA"/>
    <property type="match status" value="1"/>
</dbReference>
<dbReference type="InterPro" id="IPR017871">
    <property type="entry name" value="ABC_transporter-like_CS"/>
</dbReference>
<proteinExistence type="predicted"/>
<reference evidence="6 7" key="1">
    <citation type="submission" date="2023-07" db="EMBL/GenBank/DDBJ databases">
        <title>Genomic Encyclopedia of Type Strains, Phase IV (KMG-IV): sequencing the most valuable type-strain genomes for metagenomic binning, comparative biology and taxonomic classification.</title>
        <authorList>
            <person name="Goeker M."/>
        </authorList>
    </citation>
    <scope>NUCLEOTIDE SEQUENCE [LARGE SCALE GENOMIC DNA]</scope>
    <source>
        <strain evidence="6 7">DSM 9768</strain>
    </source>
</reference>
<dbReference type="Pfam" id="PF00005">
    <property type="entry name" value="ABC_tran"/>
    <property type="match status" value="1"/>
</dbReference>
<evidence type="ECO:0000313" key="6">
    <source>
        <dbReference type="EMBL" id="MDQ0257290.1"/>
    </source>
</evidence>
<dbReference type="RefSeq" id="WP_307330784.1">
    <property type="nucleotide sequence ID" value="NZ_JAUSUG010000025.1"/>
</dbReference>
<evidence type="ECO:0000256" key="2">
    <source>
        <dbReference type="ARBA" id="ARBA00022741"/>
    </source>
</evidence>
<name>A0ABU0A4M8_9BACI</name>
<protein>
    <submittedName>
        <fullName evidence="6">Iron complex transport system ATP-binding protein</fullName>
    </submittedName>
</protein>
<keyword evidence="7" id="KW-1185">Reference proteome</keyword>
<keyword evidence="2" id="KW-0547">Nucleotide-binding</keyword>
<comment type="caution">
    <text evidence="6">The sequence shown here is derived from an EMBL/GenBank/DDBJ whole genome shotgun (WGS) entry which is preliminary data.</text>
</comment>
<dbReference type="EMBL" id="JAUSUG010000025">
    <property type="protein sequence ID" value="MDQ0257290.1"/>
    <property type="molecule type" value="Genomic_DNA"/>
</dbReference>
<dbReference type="GO" id="GO:0005524">
    <property type="term" value="F:ATP binding"/>
    <property type="evidence" value="ECO:0007669"/>
    <property type="project" value="UniProtKB-KW"/>
</dbReference>
<evidence type="ECO:0000259" key="5">
    <source>
        <dbReference type="PROSITE" id="PS50893"/>
    </source>
</evidence>
<evidence type="ECO:0000256" key="4">
    <source>
        <dbReference type="ARBA" id="ARBA00022967"/>
    </source>
</evidence>
<evidence type="ECO:0000313" key="7">
    <source>
        <dbReference type="Proteomes" id="UP001230005"/>
    </source>
</evidence>
<organism evidence="6 7">
    <name type="scientific">Evansella vedderi</name>
    <dbReference type="NCBI Taxonomy" id="38282"/>
    <lineage>
        <taxon>Bacteria</taxon>
        <taxon>Bacillati</taxon>
        <taxon>Bacillota</taxon>
        <taxon>Bacilli</taxon>
        <taxon>Bacillales</taxon>
        <taxon>Bacillaceae</taxon>
        <taxon>Evansella</taxon>
    </lineage>
</organism>
<dbReference type="InterPro" id="IPR003593">
    <property type="entry name" value="AAA+_ATPase"/>
</dbReference>
<feature type="domain" description="ABC transporter" evidence="5">
    <location>
        <begin position="4"/>
        <end position="239"/>
    </location>
</feature>
<dbReference type="PROSITE" id="PS00211">
    <property type="entry name" value="ABC_TRANSPORTER_1"/>
    <property type="match status" value="1"/>
</dbReference>
<keyword evidence="3 6" id="KW-0067">ATP-binding</keyword>
<dbReference type="CDD" id="cd03214">
    <property type="entry name" value="ABC_Iron-Siderophores_B12_Hemin"/>
    <property type="match status" value="1"/>
</dbReference>
<evidence type="ECO:0000256" key="1">
    <source>
        <dbReference type="ARBA" id="ARBA00022448"/>
    </source>
</evidence>
<evidence type="ECO:0000256" key="3">
    <source>
        <dbReference type="ARBA" id="ARBA00022840"/>
    </source>
</evidence>
<dbReference type="InterPro" id="IPR027417">
    <property type="entry name" value="P-loop_NTPase"/>
</dbReference>